<feature type="transmembrane region" description="Helical" evidence="2">
    <location>
        <begin position="473"/>
        <end position="497"/>
    </location>
</feature>
<dbReference type="InterPro" id="IPR050327">
    <property type="entry name" value="Proton-linked_MCT"/>
</dbReference>
<sequence>MESSRGQEISILNWKWGYVIVLCKFMTNMAFGITKAFGVLLPVMVERFNRNYATVGFICSLPGTIMLFSGPFVSLVLQRVDHRIVAMLGGVISGTFLVACGFISSITGLGFTLALTGIGRCCAYLPIALLMNQYFKENYVLMNTIAAYGSTVGVMFLPVIAERSLEAYGYSGVFMILGAIMFHKVAGGAAIRKPIFSVKDNTTGQSGSDQDPSEVIRHEPSEDDDEEEGIEGGDQITKLKDELRDDTDQGQALAESRFHTKENLENTETLNAAIVINDIKRYEEDKGILIDDDNCEERVSLLNSACDHPGEVGDLPDASRSGQDDSEKYNLCSSFISRCKLFMTKEALFLMCLPATYFRAYSFEAWVLYLVPHAEQLGITPSRAVFLSSIGGIGGIIGRTIAVILLIKKVHMFKIYITVGFITSLSFFLDFVGESFIIRSVWAFLQGLCFFVMDSTDATFLKLTLVDESNFSFGVGLLMLMHGSGNISAGLLTGALFDIIQSYTIVFMMTGIPVLIFTINLVVISVLLNRRVKSKHV</sequence>
<feature type="transmembrane region" description="Helical" evidence="2">
    <location>
        <begin position="413"/>
        <end position="429"/>
    </location>
</feature>
<dbReference type="InterPro" id="IPR036259">
    <property type="entry name" value="MFS_trans_sf"/>
</dbReference>
<dbReference type="GO" id="GO:0005886">
    <property type="term" value="C:plasma membrane"/>
    <property type="evidence" value="ECO:0000318"/>
    <property type="project" value="GO_Central"/>
</dbReference>
<dbReference type="Proteomes" id="UP000007110">
    <property type="component" value="Unassembled WGS sequence"/>
</dbReference>
<evidence type="ECO:0000256" key="1">
    <source>
        <dbReference type="SAM" id="MobiDB-lite"/>
    </source>
</evidence>
<feature type="transmembrane region" description="Helical" evidence="2">
    <location>
        <begin position="347"/>
        <end position="372"/>
    </location>
</feature>
<proteinExistence type="predicted"/>
<protein>
    <submittedName>
        <fullName evidence="3">Uncharacterized protein</fullName>
    </submittedName>
</protein>
<keyword evidence="2" id="KW-1133">Transmembrane helix</keyword>
<feature type="region of interest" description="Disordered" evidence="1">
    <location>
        <begin position="201"/>
        <end position="231"/>
    </location>
</feature>
<reference evidence="3" key="2">
    <citation type="submission" date="2021-01" db="UniProtKB">
        <authorList>
            <consortium name="EnsemblMetazoa"/>
        </authorList>
    </citation>
    <scope>IDENTIFICATION</scope>
</reference>
<feature type="transmembrane region" description="Helical" evidence="2">
    <location>
        <begin position="503"/>
        <end position="528"/>
    </location>
</feature>
<keyword evidence="2" id="KW-0812">Transmembrane</keyword>
<dbReference type="Gene3D" id="1.20.1250.20">
    <property type="entry name" value="MFS general substrate transporter like domains"/>
    <property type="match status" value="2"/>
</dbReference>
<dbReference type="KEGG" id="spu:105445250"/>
<evidence type="ECO:0000256" key="2">
    <source>
        <dbReference type="SAM" id="Phobius"/>
    </source>
</evidence>
<dbReference type="EnsemblMetazoa" id="XM_030994684">
    <property type="protein sequence ID" value="XP_030850544"/>
    <property type="gene ID" value="LOC105445250"/>
</dbReference>
<evidence type="ECO:0000313" key="4">
    <source>
        <dbReference type="Proteomes" id="UP000007110"/>
    </source>
</evidence>
<keyword evidence="2" id="KW-0472">Membrane</keyword>
<dbReference type="PANTHER" id="PTHR11360:SF303">
    <property type="entry name" value="MAJOR FACILITATOR SUPERFAMILY (MFS) PROFILE DOMAIN-CONTAINING PROTEIN"/>
    <property type="match status" value="1"/>
</dbReference>
<feature type="compositionally biased region" description="Acidic residues" evidence="1">
    <location>
        <begin position="221"/>
        <end position="231"/>
    </location>
</feature>
<dbReference type="GeneID" id="105445250"/>
<feature type="transmembrane region" description="Helical" evidence="2">
    <location>
        <begin position="12"/>
        <end position="33"/>
    </location>
</feature>
<dbReference type="GO" id="GO:0008028">
    <property type="term" value="F:monocarboxylic acid transmembrane transporter activity"/>
    <property type="evidence" value="ECO:0000318"/>
    <property type="project" value="GO_Central"/>
</dbReference>
<feature type="transmembrane region" description="Helical" evidence="2">
    <location>
        <begin position="84"/>
        <end position="104"/>
    </location>
</feature>
<feature type="transmembrane region" description="Helical" evidence="2">
    <location>
        <begin position="110"/>
        <end position="132"/>
    </location>
</feature>
<feature type="transmembrane region" description="Helical" evidence="2">
    <location>
        <begin position="384"/>
        <end position="406"/>
    </location>
</feature>
<keyword evidence="4" id="KW-1185">Reference proteome</keyword>
<dbReference type="SUPFAM" id="SSF103473">
    <property type="entry name" value="MFS general substrate transporter"/>
    <property type="match status" value="1"/>
</dbReference>
<feature type="transmembrane region" description="Helical" evidence="2">
    <location>
        <begin position="53"/>
        <end position="77"/>
    </location>
</feature>
<dbReference type="InParanoid" id="A0A7M7PF65"/>
<dbReference type="FunFam" id="1.20.1250.20:FF:001148">
    <property type="entry name" value="Uncharacterized protein"/>
    <property type="match status" value="1"/>
</dbReference>
<dbReference type="PANTHER" id="PTHR11360">
    <property type="entry name" value="MONOCARBOXYLATE TRANSPORTER"/>
    <property type="match status" value="1"/>
</dbReference>
<accession>A0A7M7PF65</accession>
<evidence type="ECO:0000313" key="3">
    <source>
        <dbReference type="EnsemblMetazoa" id="XP_030850544"/>
    </source>
</evidence>
<feature type="transmembrane region" description="Helical" evidence="2">
    <location>
        <begin position="167"/>
        <end position="186"/>
    </location>
</feature>
<feature type="compositionally biased region" description="Polar residues" evidence="1">
    <location>
        <begin position="201"/>
        <end position="210"/>
    </location>
</feature>
<reference evidence="4" key="1">
    <citation type="submission" date="2015-02" db="EMBL/GenBank/DDBJ databases">
        <title>Genome sequencing for Strongylocentrotus purpuratus.</title>
        <authorList>
            <person name="Murali S."/>
            <person name="Liu Y."/>
            <person name="Vee V."/>
            <person name="English A."/>
            <person name="Wang M."/>
            <person name="Skinner E."/>
            <person name="Han Y."/>
            <person name="Muzny D.M."/>
            <person name="Worley K.C."/>
            <person name="Gibbs R.A."/>
        </authorList>
    </citation>
    <scope>NUCLEOTIDE SEQUENCE</scope>
</reference>
<name>A0A7M7PF65_STRPU</name>
<feature type="transmembrane region" description="Helical" evidence="2">
    <location>
        <begin position="441"/>
        <end position="461"/>
    </location>
</feature>
<dbReference type="OrthoDB" id="2213137at2759"/>
<dbReference type="AlphaFoldDB" id="A0A7M7PF65"/>
<dbReference type="OMA" id="TNMAFGI"/>
<feature type="transmembrane region" description="Helical" evidence="2">
    <location>
        <begin position="139"/>
        <end position="161"/>
    </location>
</feature>
<dbReference type="Pfam" id="PF07690">
    <property type="entry name" value="MFS_1"/>
    <property type="match status" value="1"/>
</dbReference>
<dbReference type="InterPro" id="IPR011701">
    <property type="entry name" value="MFS"/>
</dbReference>
<dbReference type="RefSeq" id="XP_030850544.1">
    <property type="nucleotide sequence ID" value="XM_030994684.1"/>
</dbReference>
<organism evidence="3 4">
    <name type="scientific">Strongylocentrotus purpuratus</name>
    <name type="common">Purple sea urchin</name>
    <dbReference type="NCBI Taxonomy" id="7668"/>
    <lineage>
        <taxon>Eukaryota</taxon>
        <taxon>Metazoa</taxon>
        <taxon>Echinodermata</taxon>
        <taxon>Eleutherozoa</taxon>
        <taxon>Echinozoa</taxon>
        <taxon>Echinoidea</taxon>
        <taxon>Euechinoidea</taxon>
        <taxon>Echinacea</taxon>
        <taxon>Camarodonta</taxon>
        <taxon>Echinidea</taxon>
        <taxon>Strongylocentrotidae</taxon>
        <taxon>Strongylocentrotus</taxon>
    </lineage>
</organism>